<sequence length="420" mass="47691">MKTRKPSSVKYLTLWQRCVTPLIKPFAILLLLVAWWVGYSQQVGINHVLARYLNVVTVTKNDGQEHQFTYSGVTGSVTTYAASANGYGGPLVMAFEIDNNQRIRNAILVDHIDTAGYVVNVLNQRFLDRINGKTISDTLRNGFDIDGVSGATLTVEGMTEAVRKAAHEAALQRGLSPKVEATPWRFQWTDALLTLLVLMVLFERQMPATLRKYHIMFVGALSVVVIGFWANMALSIASVSSLILGYWPDPRQNLSLYILLLSVLIGIIWLGKNLYCSQLCPFHHIQRWLHKLGKNNIGLSYWINNHAIMVVNVLLWSALMLIFITRNPAVASYEPFSMLFSLDGVGVQWYLLPLALFGSFFIKDYWCRLFCPLGRGLNLLVEKRQQTRQWWRSRAKRKVIKVQSAKSQVTLQQSNIERDK</sequence>
<evidence type="ECO:0000259" key="2">
    <source>
        <dbReference type="SMART" id="SM00900"/>
    </source>
</evidence>
<dbReference type="GeneID" id="96874054"/>
<feature type="transmembrane region" description="Helical" evidence="1">
    <location>
        <begin position="214"/>
        <end position="234"/>
    </location>
</feature>
<dbReference type="STRING" id="45658.VSVS12_03393"/>
<keyword evidence="4" id="KW-1185">Reference proteome</keyword>
<dbReference type="SMART" id="SM00900">
    <property type="entry name" value="FMN_bind"/>
    <property type="match status" value="1"/>
</dbReference>
<gene>
    <name evidence="3" type="ORF">VSVS05_03849</name>
</gene>
<dbReference type="InterPro" id="IPR007329">
    <property type="entry name" value="FMN-bd"/>
</dbReference>
<keyword evidence="1" id="KW-0812">Transmembrane</keyword>
<name>A0A1C7FFN5_9VIBR</name>
<dbReference type="InterPro" id="IPR017896">
    <property type="entry name" value="4Fe4S_Fe-S-bd"/>
</dbReference>
<accession>A0A1C7FFN5</accession>
<evidence type="ECO:0000313" key="4">
    <source>
        <dbReference type="Proteomes" id="UP000092528"/>
    </source>
</evidence>
<dbReference type="EMBL" id="CP016415">
    <property type="protein sequence ID" value="ANU38885.1"/>
    <property type="molecule type" value="Genomic_DNA"/>
</dbReference>
<dbReference type="Pfam" id="PF04205">
    <property type="entry name" value="FMN_bind"/>
    <property type="match status" value="1"/>
</dbReference>
<protein>
    <recommendedName>
        <fullName evidence="2">FMN-binding domain-containing protein</fullName>
    </recommendedName>
</protein>
<evidence type="ECO:0000313" key="3">
    <source>
        <dbReference type="EMBL" id="ANU38885.1"/>
    </source>
</evidence>
<feature type="transmembrane region" description="Helical" evidence="1">
    <location>
        <begin position="344"/>
        <end position="362"/>
    </location>
</feature>
<dbReference type="RefSeq" id="WP_231893174.1">
    <property type="nucleotide sequence ID" value="NZ_CP016415.1"/>
</dbReference>
<feature type="transmembrane region" description="Helical" evidence="1">
    <location>
        <begin position="254"/>
        <end position="271"/>
    </location>
</feature>
<organism evidence="3 4">
    <name type="scientific">Vibrio scophthalmi</name>
    <dbReference type="NCBI Taxonomy" id="45658"/>
    <lineage>
        <taxon>Bacteria</taxon>
        <taxon>Pseudomonadati</taxon>
        <taxon>Pseudomonadota</taxon>
        <taxon>Gammaproteobacteria</taxon>
        <taxon>Vibrionales</taxon>
        <taxon>Vibrionaceae</taxon>
        <taxon>Vibrio</taxon>
    </lineage>
</organism>
<feature type="transmembrane region" description="Helical" evidence="1">
    <location>
        <begin position="21"/>
        <end position="39"/>
    </location>
</feature>
<evidence type="ECO:0000256" key="1">
    <source>
        <dbReference type="SAM" id="Phobius"/>
    </source>
</evidence>
<dbReference type="Gene3D" id="3.90.1010.20">
    <property type="match status" value="1"/>
</dbReference>
<dbReference type="AlphaFoldDB" id="A0A1C7FFN5"/>
<keyword evidence="1" id="KW-0472">Membrane</keyword>
<reference evidence="3 4" key="1">
    <citation type="submission" date="2016-07" db="EMBL/GenBank/DDBJ databases">
        <title>Genome sequencing of Vibrio scophthalmi strain VS-05, an isolated from Paralichthys olivaceus.</title>
        <authorList>
            <person name="Han H.-J."/>
        </authorList>
    </citation>
    <scope>NUCLEOTIDE SEQUENCE [LARGE SCALE GENOMIC DNA]</scope>
    <source>
        <strain evidence="3 4">VS-05</strain>
    </source>
</reference>
<feature type="domain" description="FMN-binding" evidence="2">
    <location>
        <begin position="86"/>
        <end position="169"/>
    </location>
</feature>
<dbReference type="GO" id="GO:0016020">
    <property type="term" value="C:membrane"/>
    <property type="evidence" value="ECO:0007669"/>
    <property type="project" value="InterPro"/>
</dbReference>
<dbReference type="Pfam" id="PF12801">
    <property type="entry name" value="Fer4_5"/>
    <property type="match status" value="2"/>
</dbReference>
<dbReference type="PATRIC" id="fig|45658.7.peg.3815"/>
<dbReference type="Proteomes" id="UP000092528">
    <property type="component" value="Chromosome 2"/>
</dbReference>
<keyword evidence="1" id="KW-1133">Transmembrane helix</keyword>
<proteinExistence type="predicted"/>
<feature type="transmembrane region" description="Helical" evidence="1">
    <location>
        <begin position="301"/>
        <end position="324"/>
    </location>
</feature>
<dbReference type="GO" id="GO:0010181">
    <property type="term" value="F:FMN binding"/>
    <property type="evidence" value="ECO:0007669"/>
    <property type="project" value="InterPro"/>
</dbReference>